<keyword evidence="7 13" id="KW-0378">Hydrolase</keyword>
<dbReference type="PANTHER" id="PTHR30194:SF3">
    <property type="entry name" value="CROSSOVER JUNCTION ENDODEOXYRIBONUCLEASE RUVC"/>
    <property type="match status" value="1"/>
</dbReference>
<feature type="binding site" evidence="13">
    <location>
        <position position="7"/>
    </location>
    <ligand>
        <name>Mg(2+)</name>
        <dbReference type="ChEBI" id="CHEBI:18420"/>
        <label>1</label>
    </ligand>
</feature>
<sequence>MLILGIDPGTATTGYGFIEFKGNSYKAMSWGLIETDKESIPGKRLVKIYEEMSAILKESKPDVIAIEKLFFATNAKTAMRVGQAQGVMFYCAARANIDVFEYAPGTIKKMIAGNGRADKKEMQQSLRKIFGNKVRSKAKQRTHFDNAADALAVALCHIYKISDINMKKDTSKGVNMK</sequence>
<dbReference type="GO" id="GO:0008821">
    <property type="term" value="F:crossover junction DNA endonuclease activity"/>
    <property type="evidence" value="ECO:0007669"/>
    <property type="project" value="UniProtKB-UniRule"/>
</dbReference>
<evidence type="ECO:0000256" key="5">
    <source>
        <dbReference type="ARBA" id="ARBA00022759"/>
    </source>
</evidence>
<evidence type="ECO:0000256" key="9">
    <source>
        <dbReference type="ARBA" id="ARBA00023125"/>
    </source>
</evidence>
<comment type="similarity">
    <text evidence="1 13">Belongs to the RuvC family.</text>
</comment>
<gene>
    <name evidence="13" type="primary">ruvC</name>
    <name evidence="15" type="ORF">A2W13_00740</name>
</gene>
<dbReference type="Proteomes" id="UP000178533">
    <property type="component" value="Unassembled WGS sequence"/>
</dbReference>
<dbReference type="CDD" id="cd16962">
    <property type="entry name" value="RuvC"/>
    <property type="match status" value="1"/>
</dbReference>
<reference evidence="15 16" key="1">
    <citation type="journal article" date="2016" name="Nat. Commun.">
        <title>Thousands of microbial genomes shed light on interconnected biogeochemical processes in an aquifer system.</title>
        <authorList>
            <person name="Anantharaman K."/>
            <person name="Brown C.T."/>
            <person name="Hug L.A."/>
            <person name="Sharon I."/>
            <person name="Castelle C.J."/>
            <person name="Probst A.J."/>
            <person name="Thomas B.C."/>
            <person name="Singh A."/>
            <person name="Wilkins M.J."/>
            <person name="Karaoz U."/>
            <person name="Brodie E.L."/>
            <person name="Williams K.H."/>
            <person name="Hubbard S.S."/>
            <person name="Banfield J.F."/>
        </authorList>
    </citation>
    <scope>NUCLEOTIDE SEQUENCE [LARGE SCALE GENOMIC DNA]</scope>
</reference>
<protein>
    <recommendedName>
        <fullName evidence="13 14">Crossover junction endodeoxyribonuclease RuvC</fullName>
        <ecNumber evidence="13 14">3.1.21.10</ecNumber>
    </recommendedName>
    <alternativeName>
        <fullName evidence="13">Holliday junction nuclease RuvC</fullName>
    </alternativeName>
    <alternativeName>
        <fullName evidence="13">Holliday junction resolvase RuvC</fullName>
    </alternativeName>
</protein>
<keyword evidence="11 13" id="KW-0234">DNA repair</keyword>
<evidence type="ECO:0000313" key="16">
    <source>
        <dbReference type="Proteomes" id="UP000178533"/>
    </source>
</evidence>
<evidence type="ECO:0000256" key="10">
    <source>
        <dbReference type="ARBA" id="ARBA00023172"/>
    </source>
</evidence>
<evidence type="ECO:0000256" key="11">
    <source>
        <dbReference type="ARBA" id="ARBA00023204"/>
    </source>
</evidence>
<comment type="catalytic activity">
    <reaction evidence="12 13">
        <text>Endonucleolytic cleavage at a junction such as a reciprocal single-stranded crossover between two homologous DNA duplexes (Holliday junction).</text>
        <dbReference type="EC" id="3.1.21.10"/>
    </reaction>
</comment>
<dbReference type="GO" id="GO:0000287">
    <property type="term" value="F:magnesium ion binding"/>
    <property type="evidence" value="ECO:0007669"/>
    <property type="project" value="UniProtKB-UniRule"/>
</dbReference>
<evidence type="ECO:0000256" key="7">
    <source>
        <dbReference type="ARBA" id="ARBA00022801"/>
    </source>
</evidence>
<keyword evidence="5 13" id="KW-0255">Endonuclease</keyword>
<dbReference type="STRING" id="1802481.A2W13_00740"/>
<evidence type="ECO:0000256" key="4">
    <source>
        <dbReference type="ARBA" id="ARBA00022723"/>
    </source>
</evidence>
<dbReference type="PRINTS" id="PR00696">
    <property type="entry name" value="RSOLVASERUVC"/>
</dbReference>
<dbReference type="FunFam" id="3.30.420.10:FF:000002">
    <property type="entry name" value="Crossover junction endodeoxyribonuclease RuvC"/>
    <property type="match status" value="1"/>
</dbReference>
<dbReference type="GO" id="GO:0048476">
    <property type="term" value="C:Holliday junction resolvase complex"/>
    <property type="evidence" value="ECO:0007669"/>
    <property type="project" value="UniProtKB-UniRule"/>
</dbReference>
<accession>A0A1F7XAX8</accession>
<name>A0A1F7XAX8_9BACT</name>
<dbReference type="EC" id="3.1.21.10" evidence="13 14"/>
<dbReference type="PANTHER" id="PTHR30194">
    <property type="entry name" value="CROSSOVER JUNCTION ENDODEOXYRIBONUCLEASE RUVC"/>
    <property type="match status" value="1"/>
</dbReference>
<dbReference type="InterPro" id="IPR002176">
    <property type="entry name" value="X-over_junc_endoDNase_RuvC"/>
</dbReference>
<evidence type="ECO:0000256" key="13">
    <source>
        <dbReference type="HAMAP-Rule" id="MF_00034"/>
    </source>
</evidence>
<dbReference type="GO" id="GO:0006310">
    <property type="term" value="P:DNA recombination"/>
    <property type="evidence" value="ECO:0007669"/>
    <property type="project" value="UniProtKB-UniRule"/>
</dbReference>
<dbReference type="EMBL" id="MGFT01000004">
    <property type="protein sequence ID" value="OGM12166.1"/>
    <property type="molecule type" value="Genomic_DNA"/>
</dbReference>
<feature type="active site" evidence="13">
    <location>
        <position position="7"/>
    </location>
</feature>
<dbReference type="GO" id="GO:0003677">
    <property type="term" value="F:DNA binding"/>
    <property type="evidence" value="ECO:0007669"/>
    <property type="project" value="UniProtKB-KW"/>
</dbReference>
<comment type="function">
    <text evidence="13">The RuvA-RuvB-RuvC complex processes Holliday junction (HJ) DNA during genetic recombination and DNA repair. Endonuclease that resolves HJ intermediates. Cleaves cruciform DNA by making single-stranded nicks across the HJ at symmetrical positions within the homologous arms, yielding a 5'-phosphate and a 3'-hydroxyl group; requires a central core of homology in the junction. The consensus cleavage sequence is 5'-(A/T)TT(C/G)-3'. Cleavage occurs on the 3'-side of the TT dinucleotide at the point of strand exchange. HJ branch migration catalyzed by RuvA-RuvB allows RuvC to scan DNA until it finds its consensus sequence, where it cleaves and resolves the cruciform DNA.</text>
</comment>
<dbReference type="NCBIfam" id="TIGR00228">
    <property type="entry name" value="ruvC"/>
    <property type="match status" value="1"/>
</dbReference>
<keyword evidence="6 13" id="KW-0227">DNA damage</keyword>
<feature type="active site" evidence="13">
    <location>
        <position position="67"/>
    </location>
</feature>
<evidence type="ECO:0000256" key="8">
    <source>
        <dbReference type="ARBA" id="ARBA00022842"/>
    </source>
</evidence>
<keyword evidence="2 13" id="KW-0963">Cytoplasm</keyword>
<evidence type="ECO:0000256" key="1">
    <source>
        <dbReference type="ARBA" id="ARBA00009518"/>
    </source>
</evidence>
<keyword evidence="4 13" id="KW-0479">Metal-binding</keyword>
<evidence type="ECO:0000256" key="3">
    <source>
        <dbReference type="ARBA" id="ARBA00022722"/>
    </source>
</evidence>
<dbReference type="NCBIfam" id="NF000711">
    <property type="entry name" value="PRK00039.2-1"/>
    <property type="match status" value="1"/>
</dbReference>
<comment type="caution">
    <text evidence="13">Lacks conserved residue(s) required for the propagation of feature annotation.</text>
</comment>
<dbReference type="Gene3D" id="3.30.420.10">
    <property type="entry name" value="Ribonuclease H-like superfamily/Ribonuclease H"/>
    <property type="match status" value="1"/>
</dbReference>
<organism evidence="15 16">
    <name type="scientific">Candidatus Woesebacteria bacterium RBG_16_36_11</name>
    <dbReference type="NCBI Taxonomy" id="1802481"/>
    <lineage>
        <taxon>Bacteria</taxon>
        <taxon>Candidatus Woeseibacteriota</taxon>
    </lineage>
</organism>
<dbReference type="GO" id="GO:0005737">
    <property type="term" value="C:cytoplasm"/>
    <property type="evidence" value="ECO:0007669"/>
    <property type="project" value="UniProtKB-SubCell"/>
</dbReference>
<comment type="cofactor">
    <cofactor evidence="13">
        <name>Mg(2+)</name>
        <dbReference type="ChEBI" id="CHEBI:18420"/>
    </cofactor>
    <text evidence="13">Binds 2 Mg(2+) ion per subunit.</text>
</comment>
<keyword evidence="10 13" id="KW-0233">DNA recombination</keyword>
<keyword evidence="8 13" id="KW-0460">Magnesium</keyword>
<keyword evidence="9 13" id="KW-0238">DNA-binding</keyword>
<comment type="subunit">
    <text evidence="13">Homodimer which binds Holliday junction (HJ) DNA. The HJ becomes 2-fold symmetrical on binding to RuvC with unstacked arms; it has a different conformation from HJ DNA in complex with RuvA. In the full resolvosome a probable DNA-RuvA(4)-RuvB(12)-RuvC(2) complex forms which resolves the HJ.</text>
</comment>
<dbReference type="HAMAP" id="MF_00034">
    <property type="entry name" value="RuvC"/>
    <property type="match status" value="1"/>
</dbReference>
<comment type="subcellular location">
    <subcellularLocation>
        <location evidence="13">Cytoplasm</location>
    </subcellularLocation>
</comment>
<dbReference type="Pfam" id="PF02075">
    <property type="entry name" value="RuvC"/>
    <property type="match status" value="1"/>
</dbReference>
<evidence type="ECO:0000313" key="15">
    <source>
        <dbReference type="EMBL" id="OGM12166.1"/>
    </source>
</evidence>
<dbReference type="InterPro" id="IPR012337">
    <property type="entry name" value="RNaseH-like_sf"/>
</dbReference>
<dbReference type="AlphaFoldDB" id="A0A1F7XAX8"/>
<dbReference type="InterPro" id="IPR036397">
    <property type="entry name" value="RNaseH_sf"/>
</dbReference>
<feature type="binding site" evidence="13">
    <location>
        <position position="67"/>
    </location>
    <ligand>
        <name>Mg(2+)</name>
        <dbReference type="ChEBI" id="CHEBI:18420"/>
        <label>2</label>
    </ligand>
</feature>
<comment type="caution">
    <text evidence="15">The sequence shown here is derived from an EMBL/GenBank/DDBJ whole genome shotgun (WGS) entry which is preliminary data.</text>
</comment>
<evidence type="ECO:0000256" key="12">
    <source>
        <dbReference type="ARBA" id="ARBA00029354"/>
    </source>
</evidence>
<keyword evidence="3 13" id="KW-0540">Nuclease</keyword>
<evidence type="ECO:0000256" key="2">
    <source>
        <dbReference type="ARBA" id="ARBA00022490"/>
    </source>
</evidence>
<dbReference type="GO" id="GO:0006281">
    <property type="term" value="P:DNA repair"/>
    <property type="evidence" value="ECO:0007669"/>
    <property type="project" value="UniProtKB-UniRule"/>
</dbReference>
<evidence type="ECO:0000256" key="14">
    <source>
        <dbReference type="NCBIfam" id="TIGR00228"/>
    </source>
</evidence>
<proteinExistence type="inferred from homology"/>
<dbReference type="SUPFAM" id="SSF53098">
    <property type="entry name" value="Ribonuclease H-like"/>
    <property type="match status" value="1"/>
</dbReference>
<evidence type="ECO:0000256" key="6">
    <source>
        <dbReference type="ARBA" id="ARBA00022763"/>
    </source>
</evidence>